<dbReference type="SUPFAM" id="SSF50998">
    <property type="entry name" value="Quinoprotein alcohol dehydrogenase-like"/>
    <property type="match status" value="1"/>
</dbReference>
<comment type="caution">
    <text evidence="2">The sequence shown here is derived from an EMBL/GenBank/DDBJ whole genome shotgun (WGS) entry which is preliminary data.</text>
</comment>
<dbReference type="SUPFAM" id="SSF50969">
    <property type="entry name" value="YVTN repeat-like/Quinoprotein amine dehydrogenase"/>
    <property type="match status" value="1"/>
</dbReference>
<proteinExistence type="predicted"/>
<reference evidence="2" key="1">
    <citation type="submission" date="2022-10" db="EMBL/GenBank/DDBJ databases">
        <title>Novel sulphate-reducing endosymbionts in the free-living metamonad Anaeramoeba.</title>
        <authorList>
            <person name="Jerlstrom-Hultqvist J."/>
            <person name="Cepicka I."/>
            <person name="Gallot-Lavallee L."/>
            <person name="Salas-Leiva D."/>
            <person name="Curtis B.A."/>
            <person name="Zahonova K."/>
            <person name="Pipaliya S."/>
            <person name="Dacks J."/>
            <person name="Roger A.J."/>
        </authorList>
    </citation>
    <scope>NUCLEOTIDE SEQUENCE</scope>
    <source>
        <strain evidence="2">BMAN</strain>
    </source>
</reference>
<sequence>MKILFLIFLFTNLILIISSDVSISNFFHFPSPMEQTYVSLIDSNQGVGYFADTRIGEPSRLYKYDLQTLELLEYLILPINNAQCGAIDVDNQLAYIGGYDYPMRIVKVDLSLFQVQDVVSFYEDVTGIWSMNIDLVGQKLYASMDDPDVYVKKVDLSKNGFLYVSTDTDGYDDPIIHKIRLSNFTEMGNLPLNASDESGATFGGIDSSSQLMYVGTNAEPMRIVKINLTDFTKLDVFTCDEGTNNAMGAYVNFSAELGYFLSEDGCVIEVNLTELGVKNSTCYDTSEVYSMAVDEETHKSYVGMGESNIGIGDLLTMEQDSEIVRPIFLNPTVFLIDQIAQTAYLIFDTDYPLLAKVDLKTFQLVDFMILSLEDGISGGEIDEYNGFAYIFHGYGLEILKIRLSNFSVDSDNIIDPYGFIMASTFDHEDHILYVAFGNDTEEEYTIVEISSPALVNQRHMSLNNIWDVFDVKVDPYHQYIYVWGQYGEESANFLKKIQISDFTQIGSANLTEYNFDSLSLDITHEYMYFGTCKNCQNSGLELTKLGDNPNSAQICRVDLSTMQIKDCQEIENVNDFFFSFIESSSNWGYFVTSFFNSVIGDYSTMVFQIETSSNKLLGNATIEDSLVDFMGRYDFSTNYGYLVGMSSNPVPFMRLTVPSPENPNFSNSGKLIFSTLIFGLMIILGFF</sequence>
<dbReference type="InterPro" id="IPR011044">
    <property type="entry name" value="Quino_amine_DH_bsu"/>
</dbReference>
<dbReference type="InterPro" id="IPR011047">
    <property type="entry name" value="Quinoprotein_ADH-like_sf"/>
</dbReference>
<gene>
    <name evidence="2" type="ORF">M0811_04873</name>
</gene>
<evidence type="ECO:0000256" key="1">
    <source>
        <dbReference type="SAM" id="SignalP"/>
    </source>
</evidence>
<keyword evidence="1" id="KW-0732">Signal</keyword>
<name>A0A9Q0LW63_ANAIG</name>
<keyword evidence="3" id="KW-1185">Reference proteome</keyword>
<evidence type="ECO:0000313" key="3">
    <source>
        <dbReference type="Proteomes" id="UP001149090"/>
    </source>
</evidence>
<accession>A0A9Q0LW63</accession>
<protein>
    <submittedName>
        <fullName evidence="2">Uncharacterized protein</fullName>
    </submittedName>
</protein>
<feature type="signal peptide" evidence="1">
    <location>
        <begin position="1"/>
        <end position="19"/>
    </location>
</feature>
<dbReference type="EMBL" id="JAPDFW010000053">
    <property type="protein sequence ID" value="KAJ5078548.1"/>
    <property type="molecule type" value="Genomic_DNA"/>
</dbReference>
<feature type="chain" id="PRO_5040227352" evidence="1">
    <location>
        <begin position="20"/>
        <end position="687"/>
    </location>
</feature>
<organism evidence="2 3">
    <name type="scientific">Anaeramoeba ignava</name>
    <name type="common">Anaerobic marine amoeba</name>
    <dbReference type="NCBI Taxonomy" id="1746090"/>
    <lineage>
        <taxon>Eukaryota</taxon>
        <taxon>Metamonada</taxon>
        <taxon>Anaeramoebidae</taxon>
        <taxon>Anaeramoeba</taxon>
    </lineage>
</organism>
<dbReference type="Proteomes" id="UP001149090">
    <property type="component" value="Unassembled WGS sequence"/>
</dbReference>
<evidence type="ECO:0000313" key="2">
    <source>
        <dbReference type="EMBL" id="KAJ5078548.1"/>
    </source>
</evidence>
<dbReference type="AlphaFoldDB" id="A0A9Q0LW63"/>